<dbReference type="Pfam" id="PF08856">
    <property type="entry name" value="DUF1826"/>
    <property type="match status" value="1"/>
</dbReference>
<dbReference type="AlphaFoldDB" id="A0A161XVQ3"/>
<evidence type="ECO:0000313" key="2">
    <source>
        <dbReference type="Proteomes" id="UP000076643"/>
    </source>
</evidence>
<accession>A0A161XVQ3</accession>
<gene>
    <name evidence="1" type="ORF">N475_17370</name>
</gene>
<dbReference type="RefSeq" id="WP_063357585.1">
    <property type="nucleotide sequence ID" value="NZ_AQHB01000049.1"/>
</dbReference>
<proteinExistence type="predicted"/>
<evidence type="ECO:0008006" key="3">
    <source>
        <dbReference type="Google" id="ProtNLM"/>
    </source>
</evidence>
<dbReference type="Proteomes" id="UP000076643">
    <property type="component" value="Unassembled WGS sequence"/>
</dbReference>
<protein>
    <recommendedName>
        <fullName evidence="3">DUF1826 domain-containing protein</fullName>
    </recommendedName>
</protein>
<reference evidence="1 2" key="1">
    <citation type="submission" date="2013-07" db="EMBL/GenBank/DDBJ databases">
        <title>Comparative Genomic and Metabolomic Analysis of Twelve Strains of Pseudoalteromonas luteoviolacea.</title>
        <authorList>
            <person name="Vynne N.G."/>
            <person name="Mansson M."/>
            <person name="Gram L."/>
        </authorList>
    </citation>
    <scope>NUCLEOTIDE SEQUENCE [LARGE SCALE GENOMIC DNA]</scope>
    <source>
        <strain evidence="1 2">DSM 6061</strain>
    </source>
</reference>
<comment type="caution">
    <text evidence="1">The sequence shown here is derived from an EMBL/GenBank/DDBJ whole genome shotgun (WGS) entry which is preliminary data.</text>
</comment>
<name>A0A161XVQ3_9GAMM</name>
<evidence type="ECO:0000313" key="1">
    <source>
        <dbReference type="EMBL" id="KZN36696.1"/>
    </source>
</evidence>
<keyword evidence="2" id="KW-1185">Reference proteome</keyword>
<organism evidence="1 2">
    <name type="scientific">Pseudoalteromonas luteoviolacea DSM 6061</name>
    <dbReference type="NCBI Taxonomy" id="1365250"/>
    <lineage>
        <taxon>Bacteria</taxon>
        <taxon>Pseudomonadati</taxon>
        <taxon>Pseudomonadota</taxon>
        <taxon>Gammaproteobacteria</taxon>
        <taxon>Alteromonadales</taxon>
        <taxon>Pseudoalteromonadaceae</taxon>
        <taxon>Pseudoalteromonas</taxon>
    </lineage>
</organism>
<sequence length="218" mass="24394">MLDTSQTIEPLHGPKYLIDDVAGVFSNIYDSNTSLTCYCSPSSWAATQAAQSYVKKAHEEGFQYQGSISEELLKEIEAIFKDTSHGDLLYNHVALMVEMFQALFEPKEIGLRILPCMHSLSPAFHEQKGIVKMVSTIGGSGERWVERQFVKFAPLERHQISPTILQPKENDVNTLCDGDIALFKGKDWLDQEHNAVITASPAFGEQCAKLCVYIDYLS</sequence>
<dbReference type="InterPro" id="IPR014955">
    <property type="entry name" value="DUF1826"/>
</dbReference>
<dbReference type="PATRIC" id="fig|1365250.3.peg.3077"/>
<dbReference type="EMBL" id="AUYB01000106">
    <property type="protein sequence ID" value="KZN36696.1"/>
    <property type="molecule type" value="Genomic_DNA"/>
</dbReference>